<reference evidence="15 16" key="1">
    <citation type="journal article" date="2018" name="Gigascience">
        <title>Genomes of trombidid mites reveal novel predicted allergens and laterally-transferred genes associated with secondary metabolism.</title>
        <authorList>
            <person name="Dong X."/>
            <person name="Chaisiri K."/>
            <person name="Xia D."/>
            <person name="Armstrong S.D."/>
            <person name="Fang Y."/>
            <person name="Donnelly M.J."/>
            <person name="Kadowaki T."/>
            <person name="McGarry J.W."/>
            <person name="Darby A.C."/>
            <person name="Makepeace B.L."/>
        </authorList>
    </citation>
    <scope>NUCLEOTIDE SEQUENCE [LARGE SCALE GENOMIC DNA]</scope>
    <source>
        <strain evidence="15">UoL-UT</strain>
    </source>
</reference>
<keyword evidence="16" id="KW-1185">Reference proteome</keyword>
<evidence type="ECO:0000313" key="16">
    <source>
        <dbReference type="Proteomes" id="UP000288716"/>
    </source>
</evidence>
<dbReference type="OrthoDB" id="1164111at2759"/>
<keyword evidence="6" id="KW-0963">Cytoplasm</keyword>
<evidence type="ECO:0000256" key="7">
    <source>
        <dbReference type="ARBA" id="ARBA00022722"/>
    </source>
</evidence>
<evidence type="ECO:0000313" key="15">
    <source>
        <dbReference type="EMBL" id="RWS20944.1"/>
    </source>
</evidence>
<dbReference type="EMBL" id="NCKV01014558">
    <property type="protein sequence ID" value="RWS20944.1"/>
    <property type="molecule type" value="Genomic_DNA"/>
</dbReference>
<evidence type="ECO:0000256" key="8">
    <source>
        <dbReference type="ARBA" id="ARBA00022723"/>
    </source>
</evidence>
<evidence type="ECO:0000256" key="11">
    <source>
        <dbReference type="ARBA" id="ARBA00022884"/>
    </source>
</evidence>
<dbReference type="STRING" id="299467.A0A443S0B5"/>
<keyword evidence="13" id="KW-0804">Transcription</keyword>
<dbReference type="GO" id="GO:0003723">
    <property type="term" value="F:RNA binding"/>
    <property type="evidence" value="ECO:0007669"/>
    <property type="project" value="UniProtKB-KW"/>
</dbReference>
<dbReference type="GO" id="GO:0005634">
    <property type="term" value="C:nucleus"/>
    <property type="evidence" value="ECO:0007669"/>
    <property type="project" value="UniProtKB-SubCell"/>
</dbReference>
<keyword evidence="12" id="KW-0805">Transcription regulation</keyword>
<dbReference type="InterPro" id="IPR012337">
    <property type="entry name" value="RNaseH-like_sf"/>
</dbReference>
<dbReference type="InterPro" id="IPR039637">
    <property type="entry name" value="CNOT7/CNOT8/Pop2"/>
</dbReference>
<keyword evidence="14" id="KW-0539">Nucleus</keyword>
<keyword evidence="7" id="KW-0540">Nuclease</keyword>
<dbReference type="PANTHER" id="PTHR10797">
    <property type="entry name" value="CCR4-NOT TRANSCRIPTION COMPLEX SUBUNIT"/>
    <property type="match status" value="1"/>
</dbReference>
<evidence type="ECO:0000256" key="6">
    <source>
        <dbReference type="ARBA" id="ARBA00022490"/>
    </source>
</evidence>
<accession>A0A443S0B5</accession>
<dbReference type="SUPFAM" id="SSF53098">
    <property type="entry name" value="Ribonuclease H-like"/>
    <property type="match status" value="1"/>
</dbReference>
<dbReference type="GO" id="GO:0030014">
    <property type="term" value="C:CCR4-NOT complex"/>
    <property type="evidence" value="ECO:0007669"/>
    <property type="project" value="InterPro"/>
</dbReference>
<name>A0A443S0B5_9ACAR</name>
<evidence type="ECO:0000256" key="12">
    <source>
        <dbReference type="ARBA" id="ARBA00023015"/>
    </source>
</evidence>
<evidence type="ECO:0000256" key="9">
    <source>
        <dbReference type="ARBA" id="ARBA00022801"/>
    </source>
</evidence>
<keyword evidence="9" id="KW-0378">Hydrolase</keyword>
<gene>
    <name evidence="15" type="ORF">B4U80_07912</name>
</gene>
<evidence type="ECO:0000256" key="10">
    <source>
        <dbReference type="ARBA" id="ARBA00022839"/>
    </source>
</evidence>
<sequence>MAQIHSNMSNVLQRNNNIDNVENELCEIKQVWSHNLEAEFRTIRNLVPNFRFIAMETTFPGFVARPIGEFRSTSEYKYQVLQCNVNLLKIMQLGLTFFDENGEKPTGQYSTWQFNFKFDLCKDMYAQDAIDLLLESGVKFSKHNEIGIDVDDFVELFISSGMVLCDNVQWISFDCSSNFGYLLKIITATNLPHEDEHFFELLRIYFPTFYDIKHLTLSCKNLKQSLREVAEQLHLTSSGAQCHAGSNSSLAGSVFFKIREEFFDGD</sequence>
<dbReference type="GO" id="GO:0004535">
    <property type="term" value="F:poly(A)-specific ribonuclease activity"/>
    <property type="evidence" value="ECO:0007669"/>
    <property type="project" value="UniProtKB-EC"/>
</dbReference>
<keyword evidence="11" id="KW-0694">RNA-binding</keyword>
<dbReference type="GO" id="GO:0005737">
    <property type="term" value="C:cytoplasm"/>
    <property type="evidence" value="ECO:0007669"/>
    <property type="project" value="UniProtKB-SubCell"/>
</dbReference>
<organism evidence="15 16">
    <name type="scientific">Leptotrombidium deliense</name>
    <dbReference type="NCBI Taxonomy" id="299467"/>
    <lineage>
        <taxon>Eukaryota</taxon>
        <taxon>Metazoa</taxon>
        <taxon>Ecdysozoa</taxon>
        <taxon>Arthropoda</taxon>
        <taxon>Chelicerata</taxon>
        <taxon>Arachnida</taxon>
        <taxon>Acari</taxon>
        <taxon>Acariformes</taxon>
        <taxon>Trombidiformes</taxon>
        <taxon>Prostigmata</taxon>
        <taxon>Anystina</taxon>
        <taxon>Parasitengona</taxon>
        <taxon>Trombiculoidea</taxon>
        <taxon>Trombiculidae</taxon>
        <taxon>Leptotrombidium</taxon>
    </lineage>
</organism>
<comment type="similarity">
    <text evidence="4">Belongs to the CAF1 family.</text>
</comment>
<comment type="caution">
    <text evidence="15">The sequence shown here is derived from an EMBL/GenBank/DDBJ whole genome shotgun (WGS) entry which is preliminary data.</text>
</comment>
<comment type="subcellular location">
    <subcellularLocation>
        <location evidence="3">Cytoplasm</location>
    </subcellularLocation>
    <subcellularLocation>
        <location evidence="2">Nucleus</location>
    </subcellularLocation>
</comment>
<evidence type="ECO:0000256" key="3">
    <source>
        <dbReference type="ARBA" id="ARBA00004496"/>
    </source>
</evidence>
<dbReference type="VEuPathDB" id="VectorBase:LDEU011096"/>
<dbReference type="GO" id="GO:0046872">
    <property type="term" value="F:metal ion binding"/>
    <property type="evidence" value="ECO:0007669"/>
    <property type="project" value="UniProtKB-KW"/>
</dbReference>
<feature type="non-terminal residue" evidence="15">
    <location>
        <position position="266"/>
    </location>
</feature>
<evidence type="ECO:0000256" key="13">
    <source>
        <dbReference type="ARBA" id="ARBA00023163"/>
    </source>
</evidence>
<dbReference type="InterPro" id="IPR006941">
    <property type="entry name" value="RNase_CAF1"/>
</dbReference>
<evidence type="ECO:0000256" key="5">
    <source>
        <dbReference type="ARBA" id="ARBA00012161"/>
    </source>
</evidence>
<keyword evidence="10" id="KW-0269">Exonuclease</keyword>
<dbReference type="Gene3D" id="3.30.420.10">
    <property type="entry name" value="Ribonuclease H-like superfamily/Ribonuclease H"/>
    <property type="match status" value="1"/>
</dbReference>
<comment type="catalytic activity">
    <reaction evidence="1">
        <text>Exonucleolytic cleavage of poly(A) to 5'-AMP.</text>
        <dbReference type="EC" id="3.1.13.4"/>
    </reaction>
</comment>
<protein>
    <recommendedName>
        <fullName evidence="5">poly(A)-specific ribonuclease</fullName>
        <ecNumber evidence="5">3.1.13.4</ecNumber>
    </recommendedName>
</protein>
<dbReference type="Pfam" id="PF04857">
    <property type="entry name" value="CAF1"/>
    <property type="match status" value="1"/>
</dbReference>
<keyword evidence="8" id="KW-0479">Metal-binding</keyword>
<dbReference type="InterPro" id="IPR036397">
    <property type="entry name" value="RNaseH_sf"/>
</dbReference>
<dbReference type="EC" id="3.1.13.4" evidence="5"/>
<evidence type="ECO:0000256" key="2">
    <source>
        <dbReference type="ARBA" id="ARBA00004123"/>
    </source>
</evidence>
<proteinExistence type="inferred from homology"/>
<evidence type="ECO:0000256" key="4">
    <source>
        <dbReference type="ARBA" id="ARBA00008372"/>
    </source>
</evidence>
<dbReference type="AlphaFoldDB" id="A0A443S0B5"/>
<dbReference type="Proteomes" id="UP000288716">
    <property type="component" value="Unassembled WGS sequence"/>
</dbReference>
<evidence type="ECO:0000256" key="14">
    <source>
        <dbReference type="ARBA" id="ARBA00023242"/>
    </source>
</evidence>
<evidence type="ECO:0000256" key="1">
    <source>
        <dbReference type="ARBA" id="ARBA00001663"/>
    </source>
</evidence>